<dbReference type="InterPro" id="IPR001471">
    <property type="entry name" value="AP2/ERF_dom"/>
</dbReference>
<proteinExistence type="predicted"/>
<comment type="caution">
    <text evidence="6">The sequence shown here is derived from an EMBL/GenBank/DDBJ whole genome shotgun (WGS) entry which is preliminary data.</text>
</comment>
<reference evidence="6 7" key="1">
    <citation type="submission" date="2013-08" db="EMBL/GenBank/DDBJ databases">
        <authorList>
            <person name="Durkin A.S."/>
            <person name="Haft D.R."/>
            <person name="McCorrison J."/>
            <person name="Torralba M."/>
            <person name="Gillis M."/>
            <person name="Haft D.H."/>
            <person name="Methe B."/>
            <person name="Sutton G."/>
            <person name="Nelson K.E."/>
        </authorList>
    </citation>
    <scope>NUCLEOTIDE SEQUENCE [LARGE SCALE GENOMIC DNA]</scope>
    <source>
        <strain evidence="6 7">F0195</strain>
    </source>
</reference>
<feature type="compositionally biased region" description="Basic and acidic residues" evidence="4">
    <location>
        <begin position="167"/>
        <end position="176"/>
    </location>
</feature>
<dbReference type="RefSeq" id="WP_021725450.1">
    <property type="nucleotide sequence ID" value="NZ_AWEZ01000020.1"/>
</dbReference>
<name>U2V3A7_9ACTN</name>
<dbReference type="Gene3D" id="3.30.730.10">
    <property type="entry name" value="AP2/ERF domain"/>
    <property type="match status" value="1"/>
</dbReference>
<organism evidence="6 7">
    <name type="scientific">Olsenella profusa F0195</name>
    <dbReference type="NCBI Taxonomy" id="1125712"/>
    <lineage>
        <taxon>Bacteria</taxon>
        <taxon>Bacillati</taxon>
        <taxon>Actinomycetota</taxon>
        <taxon>Coriobacteriia</taxon>
        <taxon>Coriobacteriales</taxon>
        <taxon>Atopobiaceae</taxon>
        <taxon>Olsenella</taxon>
    </lineage>
</organism>
<keyword evidence="3" id="KW-0804">Transcription</keyword>
<evidence type="ECO:0000313" key="7">
    <source>
        <dbReference type="Proteomes" id="UP000016638"/>
    </source>
</evidence>
<keyword evidence="1" id="KW-0805">Transcription regulation</keyword>
<dbReference type="PROSITE" id="PS51032">
    <property type="entry name" value="AP2_ERF"/>
    <property type="match status" value="1"/>
</dbReference>
<feature type="region of interest" description="Disordered" evidence="4">
    <location>
        <begin position="63"/>
        <end position="82"/>
    </location>
</feature>
<keyword evidence="2" id="KW-0238">DNA-binding</keyword>
<feature type="compositionally biased region" description="Basic and acidic residues" evidence="4">
    <location>
        <begin position="65"/>
        <end position="75"/>
    </location>
</feature>
<dbReference type="AlphaFoldDB" id="U2V3A7"/>
<dbReference type="eggNOG" id="ENOG503328X">
    <property type="taxonomic scope" value="Bacteria"/>
</dbReference>
<feature type="domain" description="AP2/ERF" evidence="5">
    <location>
        <begin position="100"/>
        <end position="156"/>
    </location>
</feature>
<dbReference type="InterPro" id="IPR016177">
    <property type="entry name" value="DNA-bd_dom_sf"/>
</dbReference>
<dbReference type="PATRIC" id="fig|1125712.3.peg.561"/>
<accession>U2V3A7</accession>
<dbReference type="EMBL" id="AWEZ01000020">
    <property type="protein sequence ID" value="ERL09822.1"/>
    <property type="molecule type" value="Genomic_DNA"/>
</dbReference>
<evidence type="ECO:0000256" key="1">
    <source>
        <dbReference type="ARBA" id="ARBA00023015"/>
    </source>
</evidence>
<evidence type="ECO:0000256" key="4">
    <source>
        <dbReference type="SAM" id="MobiDB-lite"/>
    </source>
</evidence>
<keyword evidence="7" id="KW-1185">Reference proteome</keyword>
<evidence type="ECO:0000259" key="5">
    <source>
        <dbReference type="PROSITE" id="PS51032"/>
    </source>
</evidence>
<dbReference type="GO" id="GO:0003677">
    <property type="term" value="F:DNA binding"/>
    <property type="evidence" value="ECO:0007669"/>
    <property type="project" value="UniProtKB-KW"/>
</dbReference>
<dbReference type="OrthoDB" id="4256237at2"/>
<dbReference type="STRING" id="1125712.HMPREF1316_1499"/>
<evidence type="ECO:0000256" key="3">
    <source>
        <dbReference type="ARBA" id="ARBA00023163"/>
    </source>
</evidence>
<dbReference type="SUPFAM" id="SSF54171">
    <property type="entry name" value="DNA-binding domain"/>
    <property type="match status" value="1"/>
</dbReference>
<feature type="region of interest" description="Disordered" evidence="4">
    <location>
        <begin position="167"/>
        <end position="186"/>
    </location>
</feature>
<dbReference type="Proteomes" id="UP000016638">
    <property type="component" value="Unassembled WGS sequence"/>
</dbReference>
<evidence type="ECO:0000313" key="6">
    <source>
        <dbReference type="EMBL" id="ERL09822.1"/>
    </source>
</evidence>
<evidence type="ECO:0000256" key="2">
    <source>
        <dbReference type="ARBA" id="ARBA00023125"/>
    </source>
</evidence>
<protein>
    <submittedName>
        <fullName evidence="6">AP2 domain protein</fullName>
    </submittedName>
</protein>
<gene>
    <name evidence="6" type="ORF">HMPREF1316_1499</name>
</gene>
<sequence>MAGKPIDLTGQRFGRLVAVELTDRRDRHSGGAIWRCRCDCGNTCEVGAHELRNGNTRSCGCGNAENRKRSGENRNDAVLSDGSRADRYLSSRPRADNVVGVRGVGVRKSGRYYAEITFGGVTHTLGTFDTLDEAAWARREAEIKLYDPYLTAHGKPPTSEEEFLRSLRAAEEKEGNHAQGNQQPPV</sequence>
<dbReference type="InterPro" id="IPR036955">
    <property type="entry name" value="AP2/ERF_dom_sf"/>
</dbReference>
<dbReference type="GO" id="GO:0003700">
    <property type="term" value="F:DNA-binding transcription factor activity"/>
    <property type="evidence" value="ECO:0007669"/>
    <property type="project" value="InterPro"/>
</dbReference>